<proteinExistence type="predicted"/>
<reference evidence="1" key="1">
    <citation type="submission" date="2022-04" db="EMBL/GenBank/DDBJ databases">
        <title>Jade perch genome.</title>
        <authorList>
            <person name="Chao B."/>
        </authorList>
    </citation>
    <scope>NUCLEOTIDE SEQUENCE</scope>
    <source>
        <strain evidence="1">CB-2022</strain>
    </source>
</reference>
<keyword evidence="2" id="KW-1185">Reference proteome</keyword>
<gene>
    <name evidence="1" type="ORF">L3Q82_014269</name>
</gene>
<evidence type="ECO:0000313" key="2">
    <source>
        <dbReference type="Proteomes" id="UP000831701"/>
    </source>
</evidence>
<name>A0ACB8VWR5_9TELE</name>
<dbReference type="Proteomes" id="UP000831701">
    <property type="component" value="Chromosome 17"/>
</dbReference>
<protein>
    <submittedName>
        <fullName evidence="1">Uncharacterized protein</fullName>
    </submittedName>
</protein>
<evidence type="ECO:0000313" key="1">
    <source>
        <dbReference type="EMBL" id="KAI3359916.1"/>
    </source>
</evidence>
<accession>A0ACB8VWR5</accession>
<sequence length="261" mass="28070">MKRSFEVEETDSSTHPSPLSRRTTNPLRSSTSSTSSQRSYDLSSRNSDYSSSSRSSPSESSNPRSPKAGMRRIELSGGRNPDTASSRRTEISIEVSSKQIDNSPSAGIARFGLKRPEVSLSSRSTPLDGSSNSISSSANRRAELSGMTRPSEPPAPPRRMDTQLSSAPVSRIPEPPQRRAEPPSPSPVEGASRRPEMPVFRQPDGVAPGGAVENNSHPPPAPSAALPSLAEPRVERVQSPVAEPPTARPTDKLKKRTLTWI</sequence>
<dbReference type="EMBL" id="CM041547">
    <property type="protein sequence ID" value="KAI3359916.1"/>
    <property type="molecule type" value="Genomic_DNA"/>
</dbReference>
<comment type="caution">
    <text evidence="1">The sequence shown here is derived from an EMBL/GenBank/DDBJ whole genome shotgun (WGS) entry which is preliminary data.</text>
</comment>
<organism evidence="1 2">
    <name type="scientific">Scortum barcoo</name>
    <name type="common">barcoo grunter</name>
    <dbReference type="NCBI Taxonomy" id="214431"/>
    <lineage>
        <taxon>Eukaryota</taxon>
        <taxon>Metazoa</taxon>
        <taxon>Chordata</taxon>
        <taxon>Craniata</taxon>
        <taxon>Vertebrata</taxon>
        <taxon>Euteleostomi</taxon>
        <taxon>Actinopterygii</taxon>
        <taxon>Neopterygii</taxon>
        <taxon>Teleostei</taxon>
        <taxon>Neoteleostei</taxon>
        <taxon>Acanthomorphata</taxon>
        <taxon>Eupercaria</taxon>
        <taxon>Centrarchiformes</taxon>
        <taxon>Terapontoidei</taxon>
        <taxon>Terapontidae</taxon>
        <taxon>Scortum</taxon>
    </lineage>
</organism>